<evidence type="ECO:0000256" key="5">
    <source>
        <dbReference type="SAM" id="MobiDB-lite"/>
    </source>
</evidence>
<evidence type="ECO:0000313" key="7">
    <source>
        <dbReference type="EMBL" id="QDS70451.1"/>
    </source>
</evidence>
<dbReference type="AlphaFoldDB" id="A0A517L4B2"/>
<dbReference type="SMART" id="SM00066">
    <property type="entry name" value="GAL4"/>
    <property type="match status" value="1"/>
</dbReference>
<dbReference type="GO" id="GO:0000978">
    <property type="term" value="F:RNA polymerase II cis-regulatory region sequence-specific DNA binding"/>
    <property type="evidence" value="ECO:0007669"/>
    <property type="project" value="TreeGrafter"/>
</dbReference>
<feature type="region of interest" description="Disordered" evidence="5">
    <location>
        <begin position="170"/>
        <end position="232"/>
    </location>
</feature>
<feature type="compositionally biased region" description="Polar residues" evidence="5">
    <location>
        <begin position="391"/>
        <end position="406"/>
    </location>
</feature>
<feature type="compositionally biased region" description="Basic and acidic residues" evidence="5">
    <location>
        <begin position="9"/>
        <end position="20"/>
    </location>
</feature>
<feature type="compositionally biased region" description="Polar residues" evidence="5">
    <location>
        <begin position="426"/>
        <end position="440"/>
    </location>
</feature>
<accession>A0A517L4B2</accession>
<keyword evidence="2" id="KW-0238">DNA-binding</keyword>
<keyword evidence="4" id="KW-0539">Nucleus</keyword>
<dbReference type="STRING" id="50376.A0A517L4B2"/>
<dbReference type="Pfam" id="PF00172">
    <property type="entry name" value="Zn_clus"/>
    <property type="match status" value="1"/>
</dbReference>
<name>A0A517L4B2_9PEZI</name>
<dbReference type="OrthoDB" id="4150019at2759"/>
<protein>
    <recommendedName>
        <fullName evidence="6">Zn(2)-C6 fungal-type domain-containing protein</fullName>
    </recommendedName>
</protein>
<dbReference type="GO" id="GO:0005634">
    <property type="term" value="C:nucleus"/>
    <property type="evidence" value="ECO:0007669"/>
    <property type="project" value="TreeGrafter"/>
</dbReference>
<dbReference type="InterPro" id="IPR036864">
    <property type="entry name" value="Zn2-C6_fun-type_DNA-bd_sf"/>
</dbReference>
<gene>
    <name evidence="7" type="ORF">FKW77_009869</name>
</gene>
<dbReference type="EMBL" id="CP042188">
    <property type="protein sequence ID" value="QDS70451.1"/>
    <property type="molecule type" value="Genomic_DNA"/>
</dbReference>
<dbReference type="Gene3D" id="4.10.240.10">
    <property type="entry name" value="Zn(2)-C6 fungal-type DNA-binding domain"/>
    <property type="match status" value="1"/>
</dbReference>
<feature type="compositionally biased region" description="Pro residues" evidence="5">
    <location>
        <begin position="347"/>
        <end position="360"/>
    </location>
</feature>
<feature type="domain" description="Zn(2)-C6 fungal-type" evidence="6">
    <location>
        <begin position="123"/>
        <end position="158"/>
    </location>
</feature>
<proteinExistence type="predicted"/>
<dbReference type="GO" id="GO:0000981">
    <property type="term" value="F:DNA-binding transcription factor activity, RNA polymerase II-specific"/>
    <property type="evidence" value="ECO:0007669"/>
    <property type="project" value="InterPro"/>
</dbReference>
<dbReference type="GO" id="GO:0008270">
    <property type="term" value="F:zinc ion binding"/>
    <property type="evidence" value="ECO:0007669"/>
    <property type="project" value="InterPro"/>
</dbReference>
<feature type="compositionally biased region" description="Polar residues" evidence="5">
    <location>
        <begin position="335"/>
        <end position="345"/>
    </location>
</feature>
<evidence type="ECO:0000256" key="1">
    <source>
        <dbReference type="ARBA" id="ARBA00023015"/>
    </source>
</evidence>
<evidence type="ECO:0000256" key="2">
    <source>
        <dbReference type="ARBA" id="ARBA00023125"/>
    </source>
</evidence>
<feature type="region of interest" description="Disordered" evidence="5">
    <location>
        <begin position="314"/>
        <end position="440"/>
    </location>
</feature>
<dbReference type="InterPro" id="IPR001138">
    <property type="entry name" value="Zn2Cys6_DnaBD"/>
</dbReference>
<dbReference type="Proteomes" id="UP000316270">
    <property type="component" value="Chromosome 4"/>
</dbReference>
<evidence type="ECO:0000313" key="8">
    <source>
        <dbReference type="Proteomes" id="UP000316270"/>
    </source>
</evidence>
<evidence type="ECO:0000259" key="6">
    <source>
        <dbReference type="PROSITE" id="PS50048"/>
    </source>
</evidence>
<feature type="compositionally biased region" description="Low complexity" evidence="5">
    <location>
        <begin position="181"/>
        <end position="199"/>
    </location>
</feature>
<dbReference type="PANTHER" id="PTHR47424">
    <property type="entry name" value="REGULATORY PROTEIN GAL4"/>
    <property type="match status" value="1"/>
</dbReference>
<feature type="region of interest" description="Disordered" evidence="5">
    <location>
        <begin position="250"/>
        <end position="276"/>
    </location>
</feature>
<keyword evidence="3" id="KW-0804">Transcription</keyword>
<dbReference type="PROSITE" id="PS00463">
    <property type="entry name" value="ZN2_CY6_FUNGAL_1"/>
    <property type="match status" value="1"/>
</dbReference>
<feature type="compositionally biased region" description="Low complexity" evidence="5">
    <location>
        <begin position="95"/>
        <end position="107"/>
    </location>
</feature>
<dbReference type="PANTHER" id="PTHR47424:SF3">
    <property type="entry name" value="REGULATORY PROTEIN GAL4"/>
    <property type="match status" value="1"/>
</dbReference>
<evidence type="ECO:0000256" key="3">
    <source>
        <dbReference type="ARBA" id="ARBA00023163"/>
    </source>
</evidence>
<organism evidence="7 8">
    <name type="scientific">Venturia effusa</name>
    <dbReference type="NCBI Taxonomy" id="50376"/>
    <lineage>
        <taxon>Eukaryota</taxon>
        <taxon>Fungi</taxon>
        <taxon>Dikarya</taxon>
        <taxon>Ascomycota</taxon>
        <taxon>Pezizomycotina</taxon>
        <taxon>Dothideomycetes</taxon>
        <taxon>Pleosporomycetidae</taxon>
        <taxon>Venturiales</taxon>
        <taxon>Venturiaceae</taxon>
        <taxon>Venturia</taxon>
    </lineage>
</organism>
<dbReference type="CDD" id="cd00067">
    <property type="entry name" value="GAL4"/>
    <property type="match status" value="1"/>
</dbReference>
<feature type="compositionally biased region" description="Polar residues" evidence="5">
    <location>
        <begin position="314"/>
        <end position="327"/>
    </location>
</feature>
<reference evidence="7 8" key="1">
    <citation type="submission" date="2019-07" db="EMBL/GenBank/DDBJ databases">
        <title>Finished genome of Venturia effusa.</title>
        <authorList>
            <person name="Young C.A."/>
            <person name="Cox M.P."/>
            <person name="Ganley A.R.D."/>
            <person name="David W.J."/>
        </authorList>
    </citation>
    <scope>NUCLEOTIDE SEQUENCE [LARGE SCALE GENOMIC DNA]</scope>
    <source>
        <strain evidence="8">albino</strain>
    </source>
</reference>
<dbReference type="PROSITE" id="PS50048">
    <property type="entry name" value="ZN2_CY6_FUNGAL_2"/>
    <property type="match status" value="1"/>
</dbReference>
<evidence type="ECO:0000256" key="4">
    <source>
        <dbReference type="ARBA" id="ARBA00023242"/>
    </source>
</evidence>
<dbReference type="InterPro" id="IPR051127">
    <property type="entry name" value="Fungal_SecMet_Regulators"/>
</dbReference>
<feature type="region of interest" description="Disordered" evidence="5">
    <location>
        <begin position="1"/>
        <end position="116"/>
    </location>
</feature>
<dbReference type="GO" id="GO:0000435">
    <property type="term" value="P:positive regulation of transcription from RNA polymerase II promoter by galactose"/>
    <property type="evidence" value="ECO:0007669"/>
    <property type="project" value="TreeGrafter"/>
</dbReference>
<dbReference type="SUPFAM" id="SSF57701">
    <property type="entry name" value="Zn2/Cys6 DNA-binding domain"/>
    <property type="match status" value="1"/>
</dbReference>
<keyword evidence="1" id="KW-0805">Transcription regulation</keyword>
<keyword evidence="8" id="KW-1185">Reference proteome</keyword>
<sequence length="440" mass="47714">MAVATARRVRADRAAKDRSLQKFGHGTVDAARKMSYKLPPQPVDAAEQQLITQPDHEDGSQASAARDPALKKRKAVKGKGPADLRRSTSTPHLRGPPSGDSGPLSPNSDKRRNKLGYHRTSVACGHCRRRKIRCLLPSPEDHQGRCTNCIRLKKDCNFYPVDQAGPLEAQAKNSAKKESTLHAPSNSSHSSPRLHSQSQTGSISEMAGLAQSPPPESDIGSGSELPGYGGSSDNGAINYATVPTIFSTPGPTWGAPPLPMHQSHSQPRHLQDDPHSPYWSTPVTSTFPSEPVFGQIDAATTTFVNPNYSYHQPQTWAPPSRSLSYSEVQGHGHQYSYNESRSQHSPHPVPPGYHFSPPPQLNHVAFPSSDSTRAMIPPNAAWNHVPPAQPSYGQSEQQVPVQSVLRSTWYPPAPSYPGVDEKSDSSAHPSQYFTNVSNPG</sequence>